<evidence type="ECO:0000256" key="4">
    <source>
        <dbReference type="ARBA" id="ARBA00022553"/>
    </source>
</evidence>
<evidence type="ECO:0008006" key="17">
    <source>
        <dbReference type="Google" id="ProtNLM"/>
    </source>
</evidence>
<keyword evidence="9" id="KW-0539">Nucleus</keyword>
<evidence type="ECO:0000256" key="1">
    <source>
        <dbReference type="ARBA" id="ARBA00004123"/>
    </source>
</evidence>
<proteinExistence type="inferred from homology"/>
<dbReference type="SUPFAM" id="SSF117839">
    <property type="entry name" value="WWE domain"/>
    <property type="match status" value="1"/>
</dbReference>
<dbReference type="PROSITE" id="PS50918">
    <property type="entry name" value="WWE"/>
    <property type="match status" value="1"/>
</dbReference>
<dbReference type="AlphaFoldDB" id="A0ABD3VLE1"/>
<feature type="domain" description="C3H1-type" evidence="13">
    <location>
        <begin position="219"/>
        <end position="241"/>
    </location>
</feature>
<feature type="compositionally biased region" description="Polar residues" evidence="12">
    <location>
        <begin position="399"/>
        <end position="420"/>
    </location>
</feature>
<feature type="domain" description="C3H1-type" evidence="13">
    <location>
        <begin position="451"/>
        <end position="478"/>
    </location>
</feature>
<dbReference type="PROSITE" id="PS50103">
    <property type="entry name" value="ZF_C3H1"/>
    <property type="match status" value="3"/>
</dbReference>
<keyword evidence="3" id="KW-0963">Cytoplasm</keyword>
<evidence type="ECO:0000313" key="16">
    <source>
        <dbReference type="Proteomes" id="UP001634394"/>
    </source>
</evidence>
<dbReference type="GO" id="GO:0005634">
    <property type="term" value="C:nucleus"/>
    <property type="evidence" value="ECO:0007669"/>
    <property type="project" value="UniProtKB-SubCell"/>
</dbReference>
<feature type="zinc finger region" description="C3H1-type" evidence="11">
    <location>
        <begin position="219"/>
        <end position="241"/>
    </location>
</feature>
<dbReference type="EMBL" id="JBJQND010000011">
    <property type="protein sequence ID" value="KAL3862317.1"/>
    <property type="molecule type" value="Genomic_DNA"/>
</dbReference>
<dbReference type="Gene3D" id="1.20.120.1350">
    <property type="entry name" value="Pneumovirus matrix protein 2 (M2), zinc-binding domain"/>
    <property type="match status" value="1"/>
</dbReference>
<feature type="zinc finger region" description="C3H1-type" evidence="11">
    <location>
        <begin position="134"/>
        <end position="156"/>
    </location>
</feature>
<evidence type="ECO:0000256" key="2">
    <source>
        <dbReference type="ARBA" id="ARBA00004496"/>
    </source>
</evidence>
<evidence type="ECO:0000256" key="5">
    <source>
        <dbReference type="ARBA" id="ARBA00022723"/>
    </source>
</evidence>
<keyword evidence="6" id="KW-0677">Repeat</keyword>
<sequence length="647" mass="74714">MAFSKDSSPHPEFMQQQLRVPATSGKLDLYEEIARHVLKILCSEQRSVPLKEILDELCNHSINGLTNGRLISALDMSQLNEILNSYPDHFILTAITQHQLEVKPHTIIEFCKIHCAKNGHCPGRPIVPCNGLHICKYYIFDTCTFENNCKYGHDLRTEHNMQVRRNYLLDQLKGQEIKYLLNLAESRSEMTVPRICKFYNNEGGCRYQKHRKLCPHLHICKHYVMDRCNFGKRCKRNHDIFAPDVKETLTRYKINISRTPREIIAELRDALSRDEVETNEVSYQRPRLGQHFASKWAMSTPNLAMQNLSFRTPPDFSDRDSDDSSSNSVKGATGGTRRKSPRSMSTSNLAVQNVSLPPLLVYYESDSDESYSNEGASGGVQRNSSRPMFTPDHYMQKPSVWSQSGPSYNDSGEESSSNTEGARRKPSASGRLQSWSNVNNASHRFLSANSTQEKLICLYNLRGRCQYGQTCRNEHKNMPYQWQIQYPSDGVWEDFDQSNNWDIEFSFCNPNCDDCDCEDRGGQRVHIFFEKMEGKTHDKRKLKIRRLSTVSCVKGSQPLATRWHWFWKDKRGNWVEYGTKNMTGYQTNIGSDVIEKKYLENPKGQCQFETRGHEYILDFKTMLQQNMATNSTCKVKRRPEHCTSSQD</sequence>
<dbReference type="PANTHER" id="PTHR45740">
    <property type="entry name" value="POLY [ADP-RIBOSE] POLYMERASE"/>
    <property type="match status" value="1"/>
</dbReference>
<dbReference type="GO" id="GO:0005737">
    <property type="term" value="C:cytoplasm"/>
    <property type="evidence" value="ECO:0007669"/>
    <property type="project" value="UniProtKB-SubCell"/>
</dbReference>
<reference evidence="15 16" key="1">
    <citation type="submission" date="2024-11" db="EMBL/GenBank/DDBJ databases">
        <title>Chromosome-level genome assembly of the freshwater bivalve Anodonta woodiana.</title>
        <authorList>
            <person name="Chen X."/>
        </authorList>
    </citation>
    <scope>NUCLEOTIDE SEQUENCE [LARGE SCALE GENOMIC DNA]</scope>
    <source>
        <strain evidence="15">MN2024</strain>
        <tissue evidence="15">Gills</tissue>
    </source>
</reference>
<keyword evidence="16" id="KW-1185">Reference proteome</keyword>
<evidence type="ECO:0000259" key="13">
    <source>
        <dbReference type="PROSITE" id="PS50103"/>
    </source>
</evidence>
<dbReference type="Gene3D" id="4.10.1000.10">
    <property type="entry name" value="Zinc finger, CCCH-type"/>
    <property type="match status" value="1"/>
</dbReference>
<feature type="region of interest" description="Disordered" evidence="12">
    <location>
        <begin position="366"/>
        <end position="434"/>
    </location>
</feature>
<dbReference type="InterPro" id="IPR051712">
    <property type="entry name" value="ARTD-AVP"/>
</dbReference>
<keyword evidence="7 11" id="KW-0863">Zinc-finger</keyword>
<name>A0ABD3VLE1_SINWO</name>
<keyword evidence="4" id="KW-0597">Phosphoprotein</keyword>
<evidence type="ECO:0000256" key="10">
    <source>
        <dbReference type="ARBA" id="ARBA00024347"/>
    </source>
</evidence>
<dbReference type="Pfam" id="PF02825">
    <property type="entry name" value="WWE"/>
    <property type="match status" value="1"/>
</dbReference>
<feature type="compositionally biased region" description="Polar residues" evidence="12">
    <location>
        <begin position="342"/>
        <end position="351"/>
    </location>
</feature>
<keyword evidence="8 11" id="KW-0862">Zinc</keyword>
<accession>A0ABD3VLE1</accession>
<dbReference type="PANTHER" id="PTHR45740:SF2">
    <property type="entry name" value="POLY [ADP-RIBOSE] POLYMERASE"/>
    <property type="match status" value="1"/>
</dbReference>
<dbReference type="Pfam" id="PF25261">
    <property type="entry name" value="zf-CCCH_PARP12"/>
    <property type="match status" value="1"/>
</dbReference>
<protein>
    <recommendedName>
        <fullName evidence="17">Poly [ADP-ribose] polymerase 12-like</fullName>
    </recommendedName>
</protein>
<dbReference type="InterPro" id="IPR057602">
    <property type="entry name" value="Zfn-CCCH_PARP12"/>
</dbReference>
<comment type="similarity">
    <text evidence="10">Belongs to the ARTD/PARP family.</text>
</comment>
<evidence type="ECO:0000256" key="3">
    <source>
        <dbReference type="ARBA" id="ARBA00022490"/>
    </source>
</evidence>
<dbReference type="GO" id="GO:0008270">
    <property type="term" value="F:zinc ion binding"/>
    <property type="evidence" value="ECO:0007669"/>
    <property type="project" value="UniProtKB-KW"/>
</dbReference>
<dbReference type="InterPro" id="IPR000571">
    <property type="entry name" value="Znf_CCCH"/>
</dbReference>
<feature type="region of interest" description="Disordered" evidence="12">
    <location>
        <begin position="307"/>
        <end position="351"/>
    </location>
</feature>
<feature type="zinc finger region" description="C3H1-type" evidence="11">
    <location>
        <begin position="451"/>
        <end position="478"/>
    </location>
</feature>
<keyword evidence="5 11" id="KW-0479">Metal-binding</keyword>
<evidence type="ECO:0000259" key="14">
    <source>
        <dbReference type="PROSITE" id="PS50918"/>
    </source>
</evidence>
<evidence type="ECO:0000256" key="11">
    <source>
        <dbReference type="PROSITE-ProRule" id="PRU00723"/>
    </source>
</evidence>
<dbReference type="InterPro" id="IPR037197">
    <property type="entry name" value="WWE_dom_sf"/>
</dbReference>
<organism evidence="15 16">
    <name type="scientific">Sinanodonta woodiana</name>
    <name type="common">Chinese pond mussel</name>
    <name type="synonym">Anodonta woodiana</name>
    <dbReference type="NCBI Taxonomy" id="1069815"/>
    <lineage>
        <taxon>Eukaryota</taxon>
        <taxon>Metazoa</taxon>
        <taxon>Spiralia</taxon>
        <taxon>Lophotrochozoa</taxon>
        <taxon>Mollusca</taxon>
        <taxon>Bivalvia</taxon>
        <taxon>Autobranchia</taxon>
        <taxon>Heteroconchia</taxon>
        <taxon>Palaeoheterodonta</taxon>
        <taxon>Unionida</taxon>
        <taxon>Unionoidea</taxon>
        <taxon>Unionidae</taxon>
        <taxon>Unioninae</taxon>
        <taxon>Sinanodonta</taxon>
    </lineage>
</organism>
<evidence type="ECO:0000256" key="12">
    <source>
        <dbReference type="SAM" id="MobiDB-lite"/>
    </source>
</evidence>
<feature type="domain" description="C3H1-type" evidence="13">
    <location>
        <begin position="134"/>
        <end position="156"/>
    </location>
</feature>
<gene>
    <name evidence="15" type="ORF">ACJMK2_008295</name>
</gene>
<feature type="domain" description="WWE" evidence="14">
    <location>
        <begin position="551"/>
        <end position="637"/>
    </location>
</feature>
<evidence type="ECO:0000313" key="15">
    <source>
        <dbReference type="EMBL" id="KAL3862317.1"/>
    </source>
</evidence>
<evidence type="ECO:0000256" key="8">
    <source>
        <dbReference type="ARBA" id="ARBA00022833"/>
    </source>
</evidence>
<comment type="caution">
    <text evidence="15">The sequence shown here is derived from an EMBL/GenBank/DDBJ whole genome shotgun (WGS) entry which is preliminary data.</text>
</comment>
<evidence type="ECO:0000256" key="7">
    <source>
        <dbReference type="ARBA" id="ARBA00022771"/>
    </source>
</evidence>
<dbReference type="Proteomes" id="UP001634394">
    <property type="component" value="Unassembled WGS sequence"/>
</dbReference>
<evidence type="ECO:0000256" key="9">
    <source>
        <dbReference type="ARBA" id="ARBA00023242"/>
    </source>
</evidence>
<evidence type="ECO:0000256" key="6">
    <source>
        <dbReference type="ARBA" id="ARBA00022737"/>
    </source>
</evidence>
<dbReference type="InterPro" id="IPR004170">
    <property type="entry name" value="WWE_dom"/>
</dbReference>
<dbReference type="Pfam" id="PF23466">
    <property type="entry name" value="WWE_4"/>
    <property type="match status" value="1"/>
</dbReference>
<dbReference type="SMART" id="SM00356">
    <property type="entry name" value="ZnF_C3H1"/>
    <property type="match status" value="4"/>
</dbReference>
<comment type="subcellular location">
    <subcellularLocation>
        <location evidence="2">Cytoplasm</location>
    </subcellularLocation>
    <subcellularLocation>
        <location evidence="1">Nucleus</location>
    </subcellularLocation>
</comment>
<dbReference type="Gene3D" id="3.30.720.50">
    <property type="match status" value="1"/>
</dbReference>